<keyword evidence="2" id="KW-1185">Reference proteome</keyword>
<comment type="caution">
    <text evidence="1">The sequence shown here is derived from an EMBL/GenBank/DDBJ whole genome shotgun (WGS) entry which is preliminary data.</text>
</comment>
<accession>A0A2P7B5H7</accession>
<dbReference type="Pfam" id="PF07015">
    <property type="entry name" value="VirC1"/>
    <property type="match status" value="1"/>
</dbReference>
<dbReference type="AlphaFoldDB" id="A0A2P7B5H7"/>
<dbReference type="PANTHER" id="PTHR13696:SF96">
    <property type="entry name" value="COBQ_COBB_MIND_PARA NUCLEOTIDE BINDING DOMAIN-CONTAINING PROTEIN"/>
    <property type="match status" value="1"/>
</dbReference>
<protein>
    <submittedName>
        <fullName evidence="1">ParA family protein</fullName>
    </submittedName>
</protein>
<dbReference type="InterPro" id="IPR009744">
    <property type="entry name" value="VirC1"/>
</dbReference>
<dbReference type="Proteomes" id="UP000241444">
    <property type="component" value="Unassembled WGS sequence"/>
</dbReference>
<evidence type="ECO:0000313" key="2">
    <source>
        <dbReference type="Proteomes" id="UP000241444"/>
    </source>
</evidence>
<dbReference type="SUPFAM" id="SSF52540">
    <property type="entry name" value="P-loop containing nucleoside triphosphate hydrolases"/>
    <property type="match status" value="1"/>
</dbReference>
<dbReference type="PANTHER" id="PTHR13696">
    <property type="entry name" value="P-LOOP CONTAINING NUCLEOSIDE TRIPHOSPHATE HYDROLASE"/>
    <property type="match status" value="1"/>
</dbReference>
<gene>
    <name evidence="1" type="ORF">CU102_26410</name>
</gene>
<dbReference type="OrthoDB" id="113462at2"/>
<dbReference type="CDD" id="cd02042">
    <property type="entry name" value="ParAB_family"/>
    <property type="match status" value="1"/>
</dbReference>
<dbReference type="InterPro" id="IPR027417">
    <property type="entry name" value="P-loop_NTPase"/>
</dbReference>
<name>A0A2P7B5H7_9HYPH</name>
<proteinExistence type="predicted"/>
<reference evidence="2" key="1">
    <citation type="submission" date="2017-11" db="EMBL/GenBank/DDBJ databases">
        <authorList>
            <person name="Kuznetsova I."/>
            <person name="Sazanova A."/>
            <person name="Chirak E."/>
            <person name="Safronova V."/>
            <person name="Willems A."/>
        </authorList>
    </citation>
    <scope>NUCLEOTIDE SEQUENCE [LARGE SCALE GENOMIC DNA]</scope>
    <source>
        <strain evidence="2">STM 196</strain>
    </source>
</reference>
<dbReference type="PIRSF" id="PIRSF009320">
    <property type="entry name" value="Nuc_binding_HP_1000"/>
    <property type="match status" value="1"/>
</dbReference>
<dbReference type="InterPro" id="IPR050678">
    <property type="entry name" value="DNA_Partitioning_ATPase"/>
</dbReference>
<organism evidence="1 2">
    <name type="scientific">Phyllobacterium brassicacearum</name>
    <dbReference type="NCBI Taxonomy" id="314235"/>
    <lineage>
        <taxon>Bacteria</taxon>
        <taxon>Pseudomonadati</taxon>
        <taxon>Pseudomonadota</taxon>
        <taxon>Alphaproteobacteria</taxon>
        <taxon>Hyphomicrobiales</taxon>
        <taxon>Phyllobacteriaceae</taxon>
        <taxon>Phyllobacterium</taxon>
    </lineage>
</organism>
<evidence type="ECO:0000313" key="1">
    <source>
        <dbReference type="EMBL" id="PSH61718.1"/>
    </source>
</evidence>
<dbReference type="Gene3D" id="3.40.50.300">
    <property type="entry name" value="P-loop containing nucleotide triphosphate hydrolases"/>
    <property type="match status" value="1"/>
</dbReference>
<sequence length="230" mass="24820">MTVITFANSKGGVGKSTLCLLIGSELAMHGSNVLILDADAQKSCFKWAERCQKAGTLPSNLKVEPAATIEQLTARLGNPGNAEIVLVDVQGSMNDLLTAAIVASSLTLVPSKATVMEMVEAVQLFEWSKNLRRAPLRLVLNGVEGIDLKTVAFQDAITLIRGSRIPCLGNFVRSRKLYQQFSKDAGTLAQISDDPAKQDQVEKARKNIRDLIEDIVKAIAEENSDPARSA</sequence>
<dbReference type="EMBL" id="PGGO01000034">
    <property type="protein sequence ID" value="PSH61718.1"/>
    <property type="molecule type" value="Genomic_DNA"/>
</dbReference>
<dbReference type="RefSeq" id="WP_106714081.1">
    <property type="nucleotide sequence ID" value="NZ_PGGO01000034.1"/>
</dbReference>